<dbReference type="GO" id="GO:0006369">
    <property type="term" value="P:termination of RNA polymerase II transcription"/>
    <property type="evidence" value="ECO:0007669"/>
    <property type="project" value="InterPro"/>
</dbReference>
<feature type="compositionally biased region" description="Pro residues" evidence="2">
    <location>
        <begin position="336"/>
        <end position="354"/>
    </location>
</feature>
<dbReference type="InterPro" id="IPR006569">
    <property type="entry name" value="CID_dom"/>
</dbReference>
<dbReference type="InParanoid" id="A0A4S2N756"/>
<evidence type="ECO:0008006" key="7">
    <source>
        <dbReference type="Google" id="ProtNLM"/>
    </source>
</evidence>
<dbReference type="AlphaFoldDB" id="A0A4S2N756"/>
<dbReference type="Pfam" id="PF21936">
    <property type="entry name" value="Pcf11_C"/>
    <property type="match status" value="1"/>
</dbReference>
<proteinExistence type="predicted"/>
<dbReference type="GO" id="GO:0007034">
    <property type="term" value="P:vacuolar transport"/>
    <property type="evidence" value="ECO:0007669"/>
    <property type="project" value="UniProtKB-ARBA"/>
</dbReference>
<feature type="region of interest" description="Disordered" evidence="2">
    <location>
        <begin position="145"/>
        <end position="206"/>
    </location>
</feature>
<feature type="region of interest" description="Disordered" evidence="2">
    <location>
        <begin position="621"/>
        <end position="660"/>
    </location>
</feature>
<dbReference type="InterPro" id="IPR054127">
    <property type="entry name" value="Pcf11_C"/>
</dbReference>
<keyword evidence="6" id="KW-1185">Reference proteome</keyword>
<feature type="domain" description="VHS" evidence="3">
    <location>
        <begin position="15"/>
        <end position="125"/>
    </location>
</feature>
<dbReference type="GO" id="GO:0016192">
    <property type="term" value="P:vesicle-mediated transport"/>
    <property type="evidence" value="ECO:0007669"/>
    <property type="project" value="UniProtKB-ARBA"/>
</dbReference>
<dbReference type="InterPro" id="IPR008942">
    <property type="entry name" value="ENTH_VHS"/>
</dbReference>
<evidence type="ECO:0000256" key="2">
    <source>
        <dbReference type="SAM" id="MobiDB-lite"/>
    </source>
</evidence>
<evidence type="ECO:0000256" key="1">
    <source>
        <dbReference type="ARBA" id="ARBA00011446"/>
    </source>
</evidence>
<dbReference type="SMART" id="SM00582">
    <property type="entry name" value="RPR"/>
    <property type="match status" value="1"/>
</dbReference>
<evidence type="ECO:0000313" key="6">
    <source>
        <dbReference type="Proteomes" id="UP000298138"/>
    </source>
</evidence>
<dbReference type="InterPro" id="IPR002014">
    <property type="entry name" value="VHS_dom"/>
</dbReference>
<dbReference type="PROSITE" id="PS51391">
    <property type="entry name" value="CID"/>
    <property type="match status" value="1"/>
</dbReference>
<dbReference type="Proteomes" id="UP000298138">
    <property type="component" value="Unassembled WGS sequence"/>
</dbReference>
<dbReference type="FunFam" id="1.25.40.90:FF:000016">
    <property type="entry name" value="mRNA cleavage factor complex component Pcf11"/>
    <property type="match status" value="1"/>
</dbReference>
<dbReference type="FunCoup" id="A0A4S2N756">
    <property type="interactions" value="480"/>
</dbReference>
<dbReference type="GO" id="GO:0005737">
    <property type="term" value="C:cytoplasm"/>
    <property type="evidence" value="ECO:0007669"/>
    <property type="project" value="TreeGrafter"/>
</dbReference>
<dbReference type="GO" id="GO:0043130">
    <property type="term" value="F:ubiquitin binding"/>
    <property type="evidence" value="ECO:0007669"/>
    <property type="project" value="InterPro"/>
</dbReference>
<dbReference type="OrthoDB" id="2129491at2759"/>
<accession>A0A4S2N756</accession>
<dbReference type="Pfam" id="PF11526">
    <property type="entry name" value="Pfc11_Clp1_ID"/>
    <property type="match status" value="1"/>
</dbReference>
<evidence type="ECO:0000259" key="4">
    <source>
        <dbReference type="PROSITE" id="PS51391"/>
    </source>
</evidence>
<reference evidence="5 6" key="1">
    <citation type="submission" date="2019-04" db="EMBL/GenBank/DDBJ databases">
        <title>Comparative genomics and transcriptomics to analyze fruiting body development in filamentous ascomycetes.</title>
        <authorList>
            <consortium name="DOE Joint Genome Institute"/>
            <person name="Lutkenhaus R."/>
            <person name="Traeger S."/>
            <person name="Breuer J."/>
            <person name="Kuo A."/>
            <person name="Lipzen A."/>
            <person name="Pangilinan J."/>
            <person name="Dilworth D."/>
            <person name="Sandor L."/>
            <person name="Poggeler S."/>
            <person name="Barry K."/>
            <person name="Grigoriev I.V."/>
            <person name="Nowrousian M."/>
        </authorList>
    </citation>
    <scope>NUCLEOTIDE SEQUENCE [LARGE SCALE GENOMIC DNA]</scope>
    <source>
        <strain evidence="5 6">CBS 389.68</strain>
    </source>
</reference>
<dbReference type="GO" id="GO:0000993">
    <property type="term" value="F:RNA polymerase II complex binding"/>
    <property type="evidence" value="ECO:0007669"/>
    <property type="project" value="InterPro"/>
</dbReference>
<feature type="compositionally biased region" description="Polar residues" evidence="2">
    <location>
        <begin position="189"/>
        <end position="198"/>
    </location>
</feature>
<dbReference type="EMBL" id="ML220112">
    <property type="protein sequence ID" value="TGZ85182.1"/>
    <property type="molecule type" value="Genomic_DNA"/>
</dbReference>
<feature type="domain" description="CID" evidence="4">
    <location>
        <begin position="5"/>
        <end position="143"/>
    </location>
</feature>
<feature type="region of interest" description="Disordered" evidence="2">
    <location>
        <begin position="269"/>
        <end position="293"/>
    </location>
</feature>
<dbReference type="GO" id="GO:0005849">
    <property type="term" value="C:mRNA cleavage factor complex"/>
    <property type="evidence" value="ECO:0007669"/>
    <property type="project" value="InterPro"/>
</dbReference>
<dbReference type="STRING" id="341454.A0A4S2N756"/>
<dbReference type="GO" id="GO:0031124">
    <property type="term" value="P:mRNA 3'-end processing"/>
    <property type="evidence" value="ECO:0007669"/>
    <property type="project" value="InterPro"/>
</dbReference>
<dbReference type="GO" id="GO:0003729">
    <property type="term" value="F:mRNA binding"/>
    <property type="evidence" value="ECO:0007669"/>
    <property type="project" value="InterPro"/>
</dbReference>
<dbReference type="PANTHER" id="PTHR15921:SF3">
    <property type="entry name" value="PRE-MRNA CLEAVAGE COMPLEX 2 PROTEIN PCF11"/>
    <property type="match status" value="1"/>
</dbReference>
<dbReference type="CDD" id="cd16982">
    <property type="entry name" value="CID_Pcf11"/>
    <property type="match status" value="1"/>
</dbReference>
<dbReference type="InterPro" id="IPR047415">
    <property type="entry name" value="Pcf11_CID"/>
</dbReference>
<feature type="region of interest" description="Disordered" evidence="2">
    <location>
        <begin position="336"/>
        <end position="360"/>
    </location>
</feature>
<feature type="compositionally biased region" description="Pro residues" evidence="2">
    <location>
        <begin position="165"/>
        <end position="188"/>
    </location>
</feature>
<protein>
    <recommendedName>
        <fullName evidence="7">CID domain-containing protein</fullName>
    </recommendedName>
</protein>
<comment type="subunit">
    <text evidence="1">Component of the ESCRT-0 complex composed of HSE1 and VPS27.</text>
</comment>
<sequence>MSGLSSDDLTEDYKASLEDLSANSRFEISNLTVIARENIHAAQSIARVLEQHILKTAPSKKLPALYLLDSIAKNVGSPYTIYFQRDLYSTFMEAYKVVDGQVRRKLEEMFQTWKQPVPGSTSTQPVFSPESTRKIDTALIRARTAALQAAQKQRPNPAMMGGPRHTPPPPAGHTPPPFGRPGYPPPPLQNGQRASQISTPPPASNLDILTGEIARLIETMKLAIVRDPSDQVLNQRLSALVDLQELIKVQKLPDAQLAEIRDQIRAIAQTTPQPPPPPPPPQPTLPPAPAIPNFSTQDLAAILASATAMNNPLPLAPVPPQFPPLPMSLPHAPPLPMSLPHAPPPPPPPPPPLPQASAPMFSTPSNPNDLFASLQKAGLLPGPGSGISPPPLPVGGGIVPPLPFPLPGNLPHALPGIVMPKNVSTPPMMMRPGAKKLDWRSIDVEMNTQSLKTPRPHLVAWLNEILPKDCSSCARRFENSEKGTREKQAHLDWHFRVRTRMVESVKRGQNRCWYVDEEEWIRNNEEAEDIVPAQPIHTFTNPSDQDSTSTDTATSLAAIKKQYVVVPNLAESHRVCPICQEEVKYVWHETDQFVWMDAKQIGPKIYHASCHAEASKDRIGVNGVDSVKQESRGGTPDNAGVKRKAEDTEQIIKKMKQEHL</sequence>
<gene>
    <name evidence="5" type="ORF">EX30DRAFT_18047</name>
</gene>
<dbReference type="Pfam" id="PF04818">
    <property type="entry name" value="CID"/>
    <property type="match status" value="1"/>
</dbReference>
<feature type="compositionally biased region" description="Basic and acidic residues" evidence="2">
    <location>
        <begin position="643"/>
        <end position="660"/>
    </location>
</feature>
<dbReference type="InterPro" id="IPR045154">
    <property type="entry name" value="PCF11-like"/>
</dbReference>
<name>A0A4S2N756_9PEZI</name>
<dbReference type="SUPFAM" id="SSF48464">
    <property type="entry name" value="ENTH/VHS domain"/>
    <property type="match status" value="1"/>
</dbReference>
<dbReference type="PANTHER" id="PTHR15921">
    <property type="entry name" value="PRE-MRNA CLEAVAGE COMPLEX II"/>
    <property type="match status" value="1"/>
</dbReference>
<dbReference type="Gene3D" id="1.25.40.90">
    <property type="match status" value="1"/>
</dbReference>
<dbReference type="InterPro" id="IPR021605">
    <property type="entry name" value="Pcf11_Clp1-ID"/>
</dbReference>
<feature type="compositionally biased region" description="Pro residues" evidence="2">
    <location>
        <begin position="272"/>
        <end position="290"/>
    </location>
</feature>
<evidence type="ECO:0000313" key="5">
    <source>
        <dbReference type="EMBL" id="TGZ85182.1"/>
    </source>
</evidence>
<evidence type="ECO:0000259" key="3">
    <source>
        <dbReference type="PROSITE" id="PS50179"/>
    </source>
</evidence>
<dbReference type="GO" id="GO:0035091">
    <property type="term" value="F:phosphatidylinositol binding"/>
    <property type="evidence" value="ECO:0007669"/>
    <property type="project" value="InterPro"/>
</dbReference>
<organism evidence="5 6">
    <name type="scientific">Ascodesmis nigricans</name>
    <dbReference type="NCBI Taxonomy" id="341454"/>
    <lineage>
        <taxon>Eukaryota</taxon>
        <taxon>Fungi</taxon>
        <taxon>Dikarya</taxon>
        <taxon>Ascomycota</taxon>
        <taxon>Pezizomycotina</taxon>
        <taxon>Pezizomycetes</taxon>
        <taxon>Pezizales</taxon>
        <taxon>Ascodesmidaceae</taxon>
        <taxon>Ascodesmis</taxon>
    </lineage>
</organism>
<dbReference type="PROSITE" id="PS50179">
    <property type="entry name" value="VHS"/>
    <property type="match status" value="1"/>
</dbReference>